<proteinExistence type="predicted"/>
<accession>A0A0N0P456</accession>
<evidence type="ECO:0000259" key="3">
    <source>
        <dbReference type="PROSITE" id="PS50115"/>
    </source>
</evidence>
<keyword evidence="1" id="KW-0862">Zinc</keyword>
<reference evidence="4 5" key="1">
    <citation type="journal article" date="2015" name="PLoS Pathog.">
        <title>Leptomonas seymouri: Adaptations to the Dixenous Life Cycle Analyzed by Genome Sequencing, Transcriptome Profiling and Co-infection with Leishmania donovani.</title>
        <authorList>
            <person name="Kraeva N."/>
            <person name="Butenko A."/>
            <person name="Hlavacova J."/>
            <person name="Kostygov A."/>
            <person name="Myskova J."/>
            <person name="Grybchuk D."/>
            <person name="Lestinova T."/>
            <person name="Votypka J."/>
            <person name="Volf P."/>
            <person name="Opperdoes F."/>
            <person name="Flegontov P."/>
            <person name="Lukes J."/>
            <person name="Yurchenko V."/>
        </authorList>
    </citation>
    <scope>NUCLEOTIDE SEQUENCE [LARGE SCALE GENOMIC DNA]</scope>
    <source>
        <strain evidence="4 5">ATCC 30220</strain>
    </source>
</reference>
<feature type="compositionally biased region" description="Polar residues" evidence="2">
    <location>
        <begin position="314"/>
        <end position="353"/>
    </location>
</feature>
<dbReference type="VEuPathDB" id="TriTrypDB:Lsey_0222_0050"/>
<dbReference type="PROSITE" id="PS50115">
    <property type="entry name" value="ARFGAP"/>
    <property type="match status" value="1"/>
</dbReference>
<dbReference type="SUPFAM" id="SSF57863">
    <property type="entry name" value="ArfGap/RecO-like zinc finger"/>
    <property type="match status" value="1"/>
</dbReference>
<feature type="domain" description="Arf-GAP" evidence="3">
    <location>
        <begin position="12"/>
        <end position="119"/>
    </location>
</feature>
<dbReference type="Gene3D" id="1.10.220.150">
    <property type="entry name" value="Arf GTPase activating protein"/>
    <property type="match status" value="1"/>
</dbReference>
<organism evidence="4 5">
    <name type="scientific">Leptomonas seymouri</name>
    <dbReference type="NCBI Taxonomy" id="5684"/>
    <lineage>
        <taxon>Eukaryota</taxon>
        <taxon>Discoba</taxon>
        <taxon>Euglenozoa</taxon>
        <taxon>Kinetoplastea</taxon>
        <taxon>Metakinetoplastina</taxon>
        <taxon>Trypanosomatida</taxon>
        <taxon>Trypanosomatidae</taxon>
        <taxon>Leishmaniinae</taxon>
        <taxon>Leptomonas</taxon>
    </lineage>
</organism>
<name>A0A0N0P456_LEPSE</name>
<dbReference type="InterPro" id="IPR044820">
    <property type="entry name" value="AGD14-like"/>
</dbReference>
<feature type="compositionally biased region" description="Polar residues" evidence="2">
    <location>
        <begin position="276"/>
        <end position="293"/>
    </location>
</feature>
<dbReference type="PRINTS" id="PR00405">
    <property type="entry name" value="REVINTRACTNG"/>
</dbReference>
<dbReference type="AlphaFoldDB" id="A0A0N0P456"/>
<dbReference type="GO" id="GO:0005096">
    <property type="term" value="F:GTPase activator activity"/>
    <property type="evidence" value="ECO:0007669"/>
    <property type="project" value="InterPro"/>
</dbReference>
<dbReference type="InterPro" id="IPR001164">
    <property type="entry name" value="ArfGAP_dom"/>
</dbReference>
<keyword evidence="1" id="KW-0863">Zinc-finger</keyword>
<dbReference type="OMA" id="DVFGDIW"/>
<dbReference type="InterPro" id="IPR037278">
    <property type="entry name" value="ARFGAP/RecO"/>
</dbReference>
<dbReference type="EMBL" id="LJSK01000222">
    <property type="protein sequence ID" value="KPI84906.1"/>
    <property type="molecule type" value="Genomic_DNA"/>
</dbReference>
<comment type="caution">
    <text evidence="4">The sequence shown here is derived from an EMBL/GenBank/DDBJ whole genome shotgun (WGS) entry which is preliminary data.</text>
</comment>
<feature type="compositionally biased region" description="Low complexity" evidence="2">
    <location>
        <begin position="177"/>
        <end position="192"/>
    </location>
</feature>
<evidence type="ECO:0000256" key="2">
    <source>
        <dbReference type="SAM" id="MobiDB-lite"/>
    </source>
</evidence>
<feature type="region of interest" description="Disordered" evidence="2">
    <location>
        <begin position="219"/>
        <end position="438"/>
    </location>
</feature>
<dbReference type="GO" id="GO:0008270">
    <property type="term" value="F:zinc ion binding"/>
    <property type="evidence" value="ECO:0007669"/>
    <property type="project" value="UniProtKB-KW"/>
</dbReference>
<feature type="compositionally biased region" description="Polar residues" evidence="2">
    <location>
        <begin position="405"/>
        <end position="419"/>
    </location>
</feature>
<protein>
    <submittedName>
        <fullName evidence="4">Putative ADP-ribosylation factor GTPase activating protein</fullName>
    </submittedName>
</protein>
<dbReference type="OrthoDB" id="6036at2759"/>
<dbReference type="InterPro" id="IPR038508">
    <property type="entry name" value="ArfGAP_dom_sf"/>
</dbReference>
<feature type="region of interest" description="Disordered" evidence="2">
    <location>
        <begin position="139"/>
        <end position="197"/>
    </location>
</feature>
<evidence type="ECO:0000313" key="5">
    <source>
        <dbReference type="Proteomes" id="UP000038009"/>
    </source>
</evidence>
<evidence type="ECO:0000313" key="4">
    <source>
        <dbReference type="EMBL" id="KPI84906.1"/>
    </source>
</evidence>
<keyword evidence="1" id="KW-0479">Metal-binding</keyword>
<dbReference type="SMART" id="SM00105">
    <property type="entry name" value="ArfGap"/>
    <property type="match status" value="1"/>
</dbReference>
<dbReference type="Proteomes" id="UP000038009">
    <property type="component" value="Unassembled WGS sequence"/>
</dbReference>
<evidence type="ECO:0000256" key="1">
    <source>
        <dbReference type="PROSITE-ProRule" id="PRU00288"/>
    </source>
</evidence>
<feature type="compositionally biased region" description="Low complexity" evidence="2">
    <location>
        <begin position="156"/>
        <end position="169"/>
    </location>
</feature>
<dbReference type="CDD" id="cd08838">
    <property type="entry name" value="ArfGap_AGFG"/>
    <property type="match status" value="1"/>
</dbReference>
<dbReference type="Pfam" id="PF01412">
    <property type="entry name" value="ArfGap"/>
    <property type="match status" value="1"/>
</dbReference>
<sequence length="438" mass="46277">MNIRQRKAERHKEALRKLSQEGGNKYCFDCAMRGPLYVVSDFNILVCSGCSAVHRSFQHKVKGITMSEFTEDEIARFTLGGNDTAGKVWLSTFNRKHPRSGEVLELKDFIRDTFVDRRYCDQVAYARLLKVWENPQAAPPPAAAAATSLPPPPASARPVAEPQREAPSSAVPPPPQSFSSSATTVPPLTASAPPLPSQKASNLVDDLFACAPAPPPVASVQTSGFPFAQPQPPNSFGGSSYSPAAAPPPGPFMSNNYAGQPFPPGIPQQQQQQPQHTCVTDVNASTPSRTTHASDPFKDLGNPAIFSHLGGASTGTTQQPWGSAQSSSHPMPPQSALSNAPSSWGGPETSQAQPFGWGDPLPPPPQQQQQQPFSNNYIGAPPVSSLSDPFGMPNGSPEGQGWGSPGSNASYSSNASRTVALSVAKSGEPPSGVPPLWQ</sequence>
<gene>
    <name evidence="4" type="ORF">ABL78_6031</name>
</gene>
<dbReference type="PANTHER" id="PTHR46085">
    <property type="entry name" value="ARFGAP/RECO-RELATED"/>
    <property type="match status" value="1"/>
</dbReference>
<keyword evidence="5" id="KW-1185">Reference proteome</keyword>